<keyword evidence="3" id="KW-0560">Oxidoreductase</keyword>
<dbReference type="GO" id="GO:0016491">
    <property type="term" value="F:oxidoreductase activity"/>
    <property type="evidence" value="ECO:0007669"/>
    <property type="project" value="UniProtKB-KW"/>
</dbReference>
<comment type="similarity">
    <text evidence="2">Belongs to the flavin monoamine oxidase family.</text>
</comment>
<dbReference type="InterPro" id="IPR036188">
    <property type="entry name" value="FAD/NAD-bd_sf"/>
</dbReference>
<proteinExistence type="inferred from homology"/>
<dbReference type="InterPro" id="IPR001613">
    <property type="entry name" value="Flavin_amine_oxidase"/>
</dbReference>
<feature type="binding site" evidence="4">
    <location>
        <position position="439"/>
    </location>
    <ligand>
        <name>FAD</name>
        <dbReference type="ChEBI" id="CHEBI:57692"/>
    </ligand>
</feature>
<feature type="binding site" evidence="4">
    <location>
        <position position="251"/>
    </location>
    <ligand>
        <name>FAD</name>
        <dbReference type="ChEBI" id="CHEBI:57692"/>
    </ligand>
</feature>
<dbReference type="SUPFAM" id="SSF51905">
    <property type="entry name" value="FAD/NAD(P)-binding domain"/>
    <property type="match status" value="1"/>
</dbReference>
<dbReference type="PANTHER" id="PTHR43563">
    <property type="entry name" value="AMINE OXIDASE"/>
    <property type="match status" value="1"/>
</dbReference>
<dbReference type="KEGG" id="blut:EW640_06935"/>
<protein>
    <submittedName>
        <fullName evidence="6">FAD-dependent oxidoreductase</fullName>
    </submittedName>
</protein>
<evidence type="ECO:0000256" key="1">
    <source>
        <dbReference type="ARBA" id="ARBA00001974"/>
    </source>
</evidence>
<dbReference type="AlphaFoldDB" id="A0A6G8L0A4"/>
<comment type="cofactor">
    <cofactor evidence="1">
        <name>FAD</name>
        <dbReference type="ChEBI" id="CHEBI:57692"/>
    </cofactor>
</comment>
<dbReference type="InterPro" id="IPR002937">
    <property type="entry name" value="Amino_oxidase"/>
</dbReference>
<dbReference type="EMBL" id="CP035810">
    <property type="protein sequence ID" value="QIN30487.1"/>
    <property type="molecule type" value="Genomic_DNA"/>
</dbReference>
<dbReference type="Gene3D" id="3.90.660.10">
    <property type="match status" value="1"/>
</dbReference>
<gene>
    <name evidence="6" type="ORF">EW640_06935</name>
</gene>
<dbReference type="PRINTS" id="PR00757">
    <property type="entry name" value="AMINEOXDASEF"/>
</dbReference>
<dbReference type="Pfam" id="PF01593">
    <property type="entry name" value="Amino_oxidase"/>
    <property type="match status" value="1"/>
</dbReference>
<organism evidence="6 7">
    <name type="scientific">Brevibacterium luteolum</name>
    <dbReference type="NCBI Taxonomy" id="199591"/>
    <lineage>
        <taxon>Bacteria</taxon>
        <taxon>Bacillati</taxon>
        <taxon>Actinomycetota</taxon>
        <taxon>Actinomycetes</taxon>
        <taxon>Micrococcales</taxon>
        <taxon>Brevibacteriaceae</taxon>
        <taxon>Brevibacterium</taxon>
    </lineage>
</organism>
<feature type="binding site" evidence="4">
    <location>
        <begin position="51"/>
        <end position="52"/>
    </location>
    <ligand>
        <name>FAD</name>
        <dbReference type="ChEBI" id="CHEBI:57692"/>
    </ligand>
</feature>
<dbReference type="PANTHER" id="PTHR43563:SF1">
    <property type="entry name" value="AMINE OXIDASE [FLAVIN-CONTAINING] B"/>
    <property type="match status" value="1"/>
</dbReference>
<evidence type="ECO:0000256" key="2">
    <source>
        <dbReference type="ARBA" id="ARBA00005995"/>
    </source>
</evidence>
<evidence type="ECO:0000256" key="3">
    <source>
        <dbReference type="ARBA" id="ARBA00023002"/>
    </source>
</evidence>
<feature type="domain" description="Amine oxidase" evidence="5">
    <location>
        <begin position="31"/>
        <end position="462"/>
    </location>
</feature>
<reference evidence="6 7" key="1">
    <citation type="submission" date="2019-02" db="EMBL/GenBank/DDBJ databases">
        <title>Complete Genome Sequence and Methylome Analysis of Brevibacterium luteolum NEB1784.</title>
        <authorList>
            <person name="Fomenkov A."/>
            <person name="Roberts R.J."/>
        </authorList>
    </citation>
    <scope>NUCLEOTIDE SEQUENCE [LARGE SCALE GENOMIC DNA]</scope>
    <source>
        <strain evidence="6 7">NEB1784</strain>
    </source>
</reference>
<dbReference type="Gene3D" id="1.10.405.10">
    <property type="entry name" value="Guanine Nucleotide Dissociation Inhibitor, domain 1"/>
    <property type="match status" value="1"/>
</dbReference>
<name>A0A6G8L0A4_9MICO</name>
<dbReference type="SUPFAM" id="SSF54373">
    <property type="entry name" value="FAD-linked reductases, C-terminal domain"/>
    <property type="match status" value="1"/>
</dbReference>
<dbReference type="Proteomes" id="UP000501518">
    <property type="component" value="Chromosome"/>
</dbReference>
<accession>A0A6G8L0A4</accession>
<feature type="binding site" evidence="4">
    <location>
        <position position="356"/>
    </location>
    <ligand>
        <name>substrate</name>
    </ligand>
</feature>
<feature type="binding site" evidence="4">
    <location>
        <position position="32"/>
    </location>
    <ligand>
        <name>FAD</name>
        <dbReference type="ChEBI" id="CHEBI:57692"/>
    </ligand>
</feature>
<sequence length="467" mass="50711">MQWASQRSETEIMKTQNVAPDHDVVVVGAGLSGLTAATQLVEAGYDVIVLEARDRVAGRNENGTFSGGLSIELGGQWVGPTQDAVLELIDDLGLETFTVYDEGKTLLAIGGQIHSSDDDAIGLTDELAAEFQSTVDMIDRTCAGIDIERPWLSDRAMELDRMTTQQWLTENVPTPEVRNVLDVLLATIFAAESEEYSALHCLFYLAAGGGLHRMMATIGGAQEARVSGGTHQISERLASRLGKRVHLSTEVTGLTYGDDGVTVHTTTNDVRARRAVVTLPPTLAGRLRYDPPMPPNRDVLTSQMPGGNVIKFQLRYARPFWRDAGLRGTVLSLDHDVALVYDNCIPGEESGILVAFVEGHHAKAFAGVPEDERTARVLECLADFFGENARKPLEVLQRDWSAEPFTRGCYGGRLGAGLWTHVGEELRRPVGPVHWAGAETATEWNGYMDGAVRSGRRAANEVSDALS</sequence>
<evidence type="ECO:0000313" key="7">
    <source>
        <dbReference type="Proteomes" id="UP000501518"/>
    </source>
</evidence>
<evidence type="ECO:0000313" key="6">
    <source>
        <dbReference type="EMBL" id="QIN30487.1"/>
    </source>
</evidence>
<dbReference type="Gene3D" id="3.50.50.60">
    <property type="entry name" value="FAD/NAD(P)-binding domain"/>
    <property type="match status" value="1"/>
</dbReference>
<dbReference type="InterPro" id="IPR050703">
    <property type="entry name" value="Flavin_MAO"/>
</dbReference>
<evidence type="ECO:0000259" key="5">
    <source>
        <dbReference type="Pfam" id="PF01593"/>
    </source>
</evidence>
<evidence type="ECO:0000256" key="4">
    <source>
        <dbReference type="PIRSR" id="PIRSR601613-1"/>
    </source>
</evidence>